<organism evidence="1 2">
    <name type="scientific">Salinibacter ruber (strain M8)</name>
    <dbReference type="NCBI Taxonomy" id="761659"/>
    <lineage>
        <taxon>Bacteria</taxon>
        <taxon>Pseudomonadati</taxon>
        <taxon>Rhodothermota</taxon>
        <taxon>Rhodothermia</taxon>
        <taxon>Rhodothermales</taxon>
        <taxon>Salinibacteraceae</taxon>
        <taxon>Salinibacter</taxon>
    </lineage>
</organism>
<dbReference type="AlphaFoldDB" id="D5HB47"/>
<evidence type="ECO:0000313" key="1">
    <source>
        <dbReference type="EMBL" id="CBH25252.1"/>
    </source>
</evidence>
<proteinExistence type="predicted"/>
<sequence>MRAATGEPASSPLPDAIAGTKALAFVRTDPFFAFPLHTFGPPLIRSPTKIGIVAPRPLRFCSPIPAPFHAQ</sequence>
<dbReference type="Proteomes" id="UP000000933">
    <property type="component" value="Chromosome"/>
</dbReference>
<protein>
    <submittedName>
        <fullName evidence="1">Uncharacterized protein</fullName>
    </submittedName>
</protein>
<reference evidence="2" key="2">
    <citation type="submission" date="2010-04" db="EMBL/GenBank/DDBJ databases">
        <title>Genome sequence of Salinibacter ruber M8.</title>
        <authorList>
            <consortium name="Genoscope"/>
        </authorList>
    </citation>
    <scope>NUCLEOTIDE SEQUENCE [LARGE SCALE GENOMIC DNA]</scope>
    <source>
        <strain evidence="2">M8</strain>
    </source>
</reference>
<accession>D5HB47</accession>
<reference evidence="1 2" key="1">
    <citation type="journal article" date="2010" name="ISME J.">
        <title>Fine-scale evolution: genomic, phenotypic and ecological differentiation in two coexisting Salinibacter ruber strains.</title>
        <authorList>
            <person name="Pena A."/>
            <person name="Teeling H."/>
            <person name="Huerta-Cepas J."/>
            <person name="Santos F."/>
            <person name="Yarza P."/>
            <person name="Brito-Echeverria J."/>
            <person name="Lucio M."/>
            <person name="Schmitt-Kopplin P."/>
            <person name="Meseguer I."/>
            <person name="Schenowitz C."/>
            <person name="Dossat C."/>
            <person name="Barbe V."/>
            <person name="Dopazo J."/>
            <person name="Rossello-Mora R."/>
            <person name="Schuler M."/>
            <person name="Glockner F.O."/>
            <person name="Amann R."/>
            <person name="Gabaldon T."/>
            <person name="Anton J."/>
        </authorList>
    </citation>
    <scope>NUCLEOTIDE SEQUENCE [LARGE SCALE GENOMIC DNA]</scope>
    <source>
        <strain evidence="1 2">M8</strain>
    </source>
</reference>
<name>D5HB47_SALRM</name>
<dbReference type="HOGENOM" id="CLU_2737721_0_0_10"/>
<gene>
    <name evidence="1" type="ordered locus">SRM_02331</name>
</gene>
<dbReference type="KEGG" id="srm:SRM_02331"/>
<dbReference type="EMBL" id="FP565814">
    <property type="protein sequence ID" value="CBH25252.1"/>
    <property type="molecule type" value="Genomic_DNA"/>
</dbReference>
<evidence type="ECO:0000313" key="2">
    <source>
        <dbReference type="Proteomes" id="UP000000933"/>
    </source>
</evidence>